<reference evidence="3" key="1">
    <citation type="journal article" date="2013" name="Nature">
        <title>Draft genome of the wheat A-genome progenitor Triticum urartu.</title>
        <authorList>
            <person name="Ling H.Q."/>
            <person name="Zhao S."/>
            <person name="Liu D."/>
            <person name="Wang J."/>
            <person name="Sun H."/>
            <person name="Zhang C."/>
            <person name="Fan H."/>
            <person name="Li D."/>
            <person name="Dong L."/>
            <person name="Tao Y."/>
            <person name="Gao C."/>
            <person name="Wu H."/>
            <person name="Li Y."/>
            <person name="Cui Y."/>
            <person name="Guo X."/>
            <person name="Zheng S."/>
            <person name="Wang B."/>
            <person name="Yu K."/>
            <person name="Liang Q."/>
            <person name="Yang W."/>
            <person name="Lou X."/>
            <person name="Chen J."/>
            <person name="Feng M."/>
            <person name="Jian J."/>
            <person name="Zhang X."/>
            <person name="Luo G."/>
            <person name="Jiang Y."/>
            <person name="Liu J."/>
            <person name="Wang Z."/>
            <person name="Sha Y."/>
            <person name="Zhang B."/>
            <person name="Wu H."/>
            <person name="Tang D."/>
            <person name="Shen Q."/>
            <person name="Xue P."/>
            <person name="Zou S."/>
            <person name="Wang X."/>
            <person name="Liu X."/>
            <person name="Wang F."/>
            <person name="Yang Y."/>
            <person name="An X."/>
            <person name="Dong Z."/>
            <person name="Zhang K."/>
            <person name="Zhang X."/>
            <person name="Luo M.C."/>
            <person name="Dvorak J."/>
            <person name="Tong Y."/>
            <person name="Wang J."/>
            <person name="Yang H."/>
            <person name="Li Z."/>
            <person name="Wang D."/>
            <person name="Zhang A."/>
            <person name="Wang J."/>
        </authorList>
    </citation>
    <scope>NUCLEOTIDE SEQUENCE</scope>
    <source>
        <strain evidence="3">cv. G1812</strain>
    </source>
</reference>
<protein>
    <submittedName>
        <fullName evidence="2">Uncharacterized protein</fullName>
    </submittedName>
</protein>
<reference evidence="2" key="3">
    <citation type="submission" date="2022-06" db="UniProtKB">
        <authorList>
            <consortium name="EnsemblPlants"/>
        </authorList>
    </citation>
    <scope>IDENTIFICATION</scope>
</reference>
<accession>A0A8R7R024</accession>
<feature type="compositionally biased region" description="Polar residues" evidence="1">
    <location>
        <begin position="12"/>
        <end position="23"/>
    </location>
</feature>
<dbReference type="Gramene" id="TuG1812G0700002574.01.T02">
    <property type="protein sequence ID" value="TuG1812G0700002574.01.T02"/>
    <property type="gene ID" value="TuG1812G0700002574.01"/>
</dbReference>
<reference evidence="2" key="2">
    <citation type="submission" date="2018-03" db="EMBL/GenBank/DDBJ databases">
        <title>The Triticum urartu genome reveals the dynamic nature of wheat genome evolution.</title>
        <authorList>
            <person name="Ling H."/>
            <person name="Ma B."/>
            <person name="Shi X."/>
            <person name="Liu H."/>
            <person name="Dong L."/>
            <person name="Sun H."/>
            <person name="Cao Y."/>
            <person name="Gao Q."/>
            <person name="Zheng S."/>
            <person name="Li Y."/>
            <person name="Yu Y."/>
            <person name="Du H."/>
            <person name="Qi M."/>
            <person name="Li Y."/>
            <person name="Yu H."/>
            <person name="Cui Y."/>
            <person name="Wang N."/>
            <person name="Chen C."/>
            <person name="Wu H."/>
            <person name="Zhao Y."/>
            <person name="Zhang J."/>
            <person name="Li Y."/>
            <person name="Zhou W."/>
            <person name="Zhang B."/>
            <person name="Hu W."/>
            <person name="Eijk M."/>
            <person name="Tang J."/>
            <person name="Witsenboer H."/>
            <person name="Zhao S."/>
            <person name="Li Z."/>
            <person name="Zhang A."/>
            <person name="Wang D."/>
            <person name="Liang C."/>
        </authorList>
    </citation>
    <scope>NUCLEOTIDE SEQUENCE [LARGE SCALE GENOMIC DNA]</scope>
    <source>
        <strain evidence="2">cv. G1812</strain>
    </source>
</reference>
<proteinExistence type="predicted"/>
<evidence type="ECO:0000256" key="1">
    <source>
        <dbReference type="SAM" id="MobiDB-lite"/>
    </source>
</evidence>
<feature type="region of interest" description="Disordered" evidence="1">
    <location>
        <begin position="78"/>
        <end position="107"/>
    </location>
</feature>
<dbReference type="EnsemblPlants" id="TuG1812G0700002574.01.T02">
    <property type="protein sequence ID" value="TuG1812G0700002574.01.T02"/>
    <property type="gene ID" value="TuG1812G0700002574.01"/>
</dbReference>
<feature type="compositionally biased region" description="Basic residues" evidence="1">
    <location>
        <begin position="34"/>
        <end position="43"/>
    </location>
</feature>
<sequence length="218" mass="24093">MNPPGSRWRMSPSASSCLSSTRGCSHEGGAPHLRSTRRHRRGPSSRARIQPGFLIAVSGGPRAEDHLTWPMQRRAGRAPFLSRPRPCSSRDTATSSTRHHHPSLPTELASRRRVGVQLIGSLPVFLTTSCSSLVAFTHPEATPYWSEQEKALSHWCSSPGISKLFGCPRMRFRACGAGVFMSSSFSHECNSLFSSRLFTFLIYAVLVGRPMVLLWNNT</sequence>
<keyword evidence="3" id="KW-1185">Reference proteome</keyword>
<dbReference type="AlphaFoldDB" id="A0A8R7R024"/>
<evidence type="ECO:0000313" key="3">
    <source>
        <dbReference type="Proteomes" id="UP000015106"/>
    </source>
</evidence>
<evidence type="ECO:0000313" key="2">
    <source>
        <dbReference type="EnsemblPlants" id="TuG1812G0700002574.01.T02"/>
    </source>
</evidence>
<feature type="region of interest" description="Disordered" evidence="1">
    <location>
        <begin position="1"/>
        <end position="50"/>
    </location>
</feature>
<dbReference type="Proteomes" id="UP000015106">
    <property type="component" value="Chromosome 7"/>
</dbReference>
<organism evidence="2 3">
    <name type="scientific">Triticum urartu</name>
    <name type="common">Red wild einkorn</name>
    <name type="synonym">Crithodium urartu</name>
    <dbReference type="NCBI Taxonomy" id="4572"/>
    <lineage>
        <taxon>Eukaryota</taxon>
        <taxon>Viridiplantae</taxon>
        <taxon>Streptophyta</taxon>
        <taxon>Embryophyta</taxon>
        <taxon>Tracheophyta</taxon>
        <taxon>Spermatophyta</taxon>
        <taxon>Magnoliopsida</taxon>
        <taxon>Liliopsida</taxon>
        <taxon>Poales</taxon>
        <taxon>Poaceae</taxon>
        <taxon>BOP clade</taxon>
        <taxon>Pooideae</taxon>
        <taxon>Triticodae</taxon>
        <taxon>Triticeae</taxon>
        <taxon>Triticinae</taxon>
        <taxon>Triticum</taxon>
    </lineage>
</organism>
<name>A0A8R7R024_TRIUA</name>